<name>A0A8D8A3S7_CULPI</name>
<dbReference type="Gene3D" id="3.80.10.10">
    <property type="entry name" value="Ribonuclease Inhibitor"/>
    <property type="match status" value="1"/>
</dbReference>
<dbReference type="PANTHER" id="PTHR38926">
    <property type="entry name" value="F-BOX DOMAIN CONTAINING PROTEIN, EXPRESSED"/>
    <property type="match status" value="1"/>
</dbReference>
<evidence type="ECO:0000313" key="2">
    <source>
        <dbReference type="EMBL" id="CAG6449799.1"/>
    </source>
</evidence>
<dbReference type="SUPFAM" id="SSF81383">
    <property type="entry name" value="F-box domain"/>
    <property type="match status" value="1"/>
</dbReference>
<dbReference type="SUPFAM" id="SSF52058">
    <property type="entry name" value="L domain-like"/>
    <property type="match status" value="1"/>
</dbReference>
<sequence length="498" mass="57022">MEQTTNNLPPEILETIFGYLPAAQLLRIRLVCRYWRDIVIGDSKLMVKLTLRFPKNITINKRYTPKHLPAAATKVCFESVKIVGIPTWWSSFALNLTHLKIQFSETSLPTFLEMLRSTPNLKRLKLFCVKLTKLADEPPNFTLNKLEKLYLNSICETKILRLFGPMCPNLKDFYLFMRAENPNHDARCVIQFVQTVEKTLESLELYTTKNFLAELSTFKELKLKRLVYNWVEEPEEELVQFCRTQPLIEELVTAQSCLSNSALTEIGHSLPNLKHLSTRFKPDCSKHATFINAMPNLEHLSLINDYSEVNFGGCQSPNLKHLYLGYMRPTRNSIQQYLNACPNLNCLEMDRCTFTSWDEIFIPAGSLKLLQTLELGTLDLENVTDVTFGKMPNLCRLRLIGFKMANPVMAALFRACDQLRLEELNGWKLDEEEALKFAMQEGREWRTMTLGVPRAGGVGENVADCGTVSQEARGTSREEGGLGIFGRVRGFFEKMFDN</sequence>
<feature type="domain" description="F-box" evidence="1">
    <location>
        <begin position="2"/>
        <end position="49"/>
    </location>
</feature>
<dbReference type="InterPro" id="IPR001810">
    <property type="entry name" value="F-box_dom"/>
</dbReference>
<proteinExistence type="predicted"/>
<dbReference type="InterPro" id="IPR032675">
    <property type="entry name" value="LRR_dom_sf"/>
</dbReference>
<dbReference type="PANTHER" id="PTHR38926:SF5">
    <property type="entry name" value="F-BOX AND LEUCINE-RICH REPEAT PROTEIN 6"/>
    <property type="match status" value="1"/>
</dbReference>
<dbReference type="EMBL" id="HBUE01014057">
    <property type="protein sequence ID" value="CAG6449799.1"/>
    <property type="molecule type" value="Transcribed_RNA"/>
</dbReference>
<evidence type="ECO:0000259" key="1">
    <source>
        <dbReference type="PROSITE" id="PS50181"/>
    </source>
</evidence>
<reference evidence="2" key="1">
    <citation type="submission" date="2021-05" db="EMBL/GenBank/DDBJ databases">
        <authorList>
            <person name="Alioto T."/>
            <person name="Alioto T."/>
            <person name="Gomez Garrido J."/>
        </authorList>
    </citation>
    <scope>NUCLEOTIDE SEQUENCE</scope>
</reference>
<dbReference type="CDD" id="cd09917">
    <property type="entry name" value="F-box_SF"/>
    <property type="match status" value="1"/>
</dbReference>
<organism evidence="2">
    <name type="scientific">Culex pipiens</name>
    <name type="common">House mosquito</name>
    <dbReference type="NCBI Taxonomy" id="7175"/>
    <lineage>
        <taxon>Eukaryota</taxon>
        <taxon>Metazoa</taxon>
        <taxon>Ecdysozoa</taxon>
        <taxon>Arthropoda</taxon>
        <taxon>Hexapoda</taxon>
        <taxon>Insecta</taxon>
        <taxon>Pterygota</taxon>
        <taxon>Neoptera</taxon>
        <taxon>Endopterygota</taxon>
        <taxon>Diptera</taxon>
        <taxon>Nematocera</taxon>
        <taxon>Culicoidea</taxon>
        <taxon>Culicidae</taxon>
        <taxon>Culicinae</taxon>
        <taxon>Culicini</taxon>
        <taxon>Culex</taxon>
        <taxon>Culex</taxon>
    </lineage>
</organism>
<dbReference type="InterPro" id="IPR036047">
    <property type="entry name" value="F-box-like_dom_sf"/>
</dbReference>
<protein>
    <submittedName>
        <fullName evidence="2">(northern house mosquito) hypothetical protein</fullName>
    </submittedName>
</protein>
<accession>A0A8D8A3S7</accession>
<dbReference type="SMART" id="SM00256">
    <property type="entry name" value="FBOX"/>
    <property type="match status" value="1"/>
</dbReference>
<dbReference type="PROSITE" id="PS50181">
    <property type="entry name" value="FBOX"/>
    <property type="match status" value="1"/>
</dbReference>
<dbReference type="Gene3D" id="1.20.1280.50">
    <property type="match status" value="1"/>
</dbReference>
<dbReference type="Pfam" id="PF12937">
    <property type="entry name" value="F-box-like"/>
    <property type="match status" value="1"/>
</dbReference>
<dbReference type="AlphaFoldDB" id="A0A8D8A3S7"/>